<evidence type="ECO:0000313" key="2">
    <source>
        <dbReference type="EMBL" id="EXJ73943.1"/>
    </source>
</evidence>
<dbReference type="GeneID" id="19186970"/>
<accession>W9X198</accession>
<organism evidence="2 3">
    <name type="scientific">Cladophialophora psammophila CBS 110553</name>
    <dbReference type="NCBI Taxonomy" id="1182543"/>
    <lineage>
        <taxon>Eukaryota</taxon>
        <taxon>Fungi</taxon>
        <taxon>Dikarya</taxon>
        <taxon>Ascomycota</taxon>
        <taxon>Pezizomycotina</taxon>
        <taxon>Eurotiomycetes</taxon>
        <taxon>Chaetothyriomycetidae</taxon>
        <taxon>Chaetothyriales</taxon>
        <taxon>Herpotrichiellaceae</taxon>
        <taxon>Cladophialophora</taxon>
    </lineage>
</organism>
<dbReference type="InterPro" id="IPR008030">
    <property type="entry name" value="NmrA-like"/>
</dbReference>
<dbReference type="AlphaFoldDB" id="W9X198"/>
<proteinExistence type="predicted"/>
<dbReference type="InterPro" id="IPR036291">
    <property type="entry name" value="NAD(P)-bd_dom_sf"/>
</dbReference>
<dbReference type="Gene3D" id="3.90.25.10">
    <property type="entry name" value="UDP-galactose 4-epimerase, domain 1"/>
    <property type="match status" value="1"/>
</dbReference>
<dbReference type="Gene3D" id="3.40.50.720">
    <property type="entry name" value="NAD(P)-binding Rossmann-like Domain"/>
    <property type="match status" value="1"/>
</dbReference>
<dbReference type="OrthoDB" id="3358371at2759"/>
<feature type="domain" description="NmrA-like" evidence="1">
    <location>
        <begin position="17"/>
        <end position="120"/>
    </location>
</feature>
<gene>
    <name evidence="2" type="ORF">A1O5_02237</name>
</gene>
<dbReference type="RefSeq" id="XP_007741043.1">
    <property type="nucleotide sequence ID" value="XM_007742853.1"/>
</dbReference>
<dbReference type="HOGENOM" id="CLU_1722185_0_0_1"/>
<reference evidence="2 3" key="1">
    <citation type="submission" date="2013-03" db="EMBL/GenBank/DDBJ databases">
        <title>The Genome Sequence of Cladophialophora psammophila CBS 110553.</title>
        <authorList>
            <consortium name="The Broad Institute Genomics Platform"/>
            <person name="Cuomo C."/>
            <person name="de Hoog S."/>
            <person name="Gorbushina A."/>
            <person name="Walker B."/>
            <person name="Young S.K."/>
            <person name="Zeng Q."/>
            <person name="Gargeya S."/>
            <person name="Fitzgerald M."/>
            <person name="Haas B."/>
            <person name="Abouelleil A."/>
            <person name="Allen A.W."/>
            <person name="Alvarado L."/>
            <person name="Arachchi H.M."/>
            <person name="Berlin A.M."/>
            <person name="Chapman S.B."/>
            <person name="Gainer-Dewar J."/>
            <person name="Goldberg J."/>
            <person name="Griggs A."/>
            <person name="Gujja S."/>
            <person name="Hansen M."/>
            <person name="Howarth C."/>
            <person name="Imamovic A."/>
            <person name="Ireland A."/>
            <person name="Larimer J."/>
            <person name="McCowan C."/>
            <person name="Murphy C."/>
            <person name="Pearson M."/>
            <person name="Poon T.W."/>
            <person name="Priest M."/>
            <person name="Roberts A."/>
            <person name="Saif S."/>
            <person name="Shea T."/>
            <person name="Sisk P."/>
            <person name="Sykes S."/>
            <person name="Wortman J."/>
            <person name="Nusbaum C."/>
            <person name="Birren B."/>
        </authorList>
    </citation>
    <scope>NUCLEOTIDE SEQUENCE [LARGE SCALE GENOMIC DNA]</scope>
    <source>
        <strain evidence="2 3">CBS 110553</strain>
    </source>
</reference>
<evidence type="ECO:0000313" key="3">
    <source>
        <dbReference type="Proteomes" id="UP000019471"/>
    </source>
</evidence>
<name>W9X198_9EURO</name>
<keyword evidence="3" id="KW-1185">Reference proteome</keyword>
<dbReference type="EMBL" id="AMGX01000003">
    <property type="protein sequence ID" value="EXJ73943.1"/>
    <property type="molecule type" value="Genomic_DNA"/>
</dbReference>
<evidence type="ECO:0000259" key="1">
    <source>
        <dbReference type="Pfam" id="PF05368"/>
    </source>
</evidence>
<sequence length="152" mass="16769">MLYAGHAGTRPACWLQQDGNGEYALNLPFTPNTKVPLLDPGNGIGILVAAILLDPQETLNRQINGWSGYFLVSRLSEDFEAATTQKVQLNTLPMDTWASLGELKGNFQLVIPPAYYICELADAVDKRLNLVAQSGLRKLLSWKDYAAEQFKA</sequence>
<dbReference type="Pfam" id="PF05368">
    <property type="entry name" value="NmrA"/>
    <property type="match status" value="1"/>
</dbReference>
<comment type="caution">
    <text evidence="2">The sequence shown here is derived from an EMBL/GenBank/DDBJ whole genome shotgun (WGS) entry which is preliminary data.</text>
</comment>
<dbReference type="SUPFAM" id="SSF51735">
    <property type="entry name" value="NAD(P)-binding Rossmann-fold domains"/>
    <property type="match status" value="1"/>
</dbReference>
<dbReference type="Proteomes" id="UP000019471">
    <property type="component" value="Unassembled WGS sequence"/>
</dbReference>
<protein>
    <recommendedName>
        <fullName evidence="1">NmrA-like domain-containing protein</fullName>
    </recommendedName>
</protein>